<dbReference type="Gene3D" id="2.40.10.10">
    <property type="entry name" value="Trypsin-like serine proteases"/>
    <property type="match status" value="2"/>
</dbReference>
<dbReference type="PRINTS" id="PR00834">
    <property type="entry name" value="PROTEASES2C"/>
</dbReference>
<feature type="transmembrane region" description="Helical" evidence="2">
    <location>
        <begin position="289"/>
        <end position="312"/>
    </location>
</feature>
<evidence type="ECO:0000256" key="1">
    <source>
        <dbReference type="SAM" id="Coils"/>
    </source>
</evidence>
<dbReference type="Proteomes" id="UP001427805">
    <property type="component" value="Unassembled WGS sequence"/>
</dbReference>
<evidence type="ECO:0000313" key="3">
    <source>
        <dbReference type="EMBL" id="MEN3748159.1"/>
    </source>
</evidence>
<feature type="transmembrane region" description="Helical" evidence="2">
    <location>
        <begin position="319"/>
        <end position="338"/>
    </location>
</feature>
<keyword evidence="2" id="KW-1133">Transmembrane helix</keyword>
<keyword evidence="4" id="KW-1185">Reference proteome</keyword>
<accession>A0ABV0B9B6</accession>
<protein>
    <submittedName>
        <fullName evidence="3">Trypsin-like peptidase domain-containing protein</fullName>
    </submittedName>
</protein>
<keyword evidence="2" id="KW-0812">Transmembrane</keyword>
<evidence type="ECO:0000256" key="2">
    <source>
        <dbReference type="SAM" id="Phobius"/>
    </source>
</evidence>
<keyword evidence="1" id="KW-0175">Coiled coil</keyword>
<organism evidence="3 4">
    <name type="scientific">Sphingomonas rustica</name>
    <dbReference type="NCBI Taxonomy" id="3103142"/>
    <lineage>
        <taxon>Bacteria</taxon>
        <taxon>Pseudomonadati</taxon>
        <taxon>Pseudomonadota</taxon>
        <taxon>Alphaproteobacteria</taxon>
        <taxon>Sphingomonadales</taxon>
        <taxon>Sphingomonadaceae</taxon>
        <taxon>Sphingomonas</taxon>
    </lineage>
</organism>
<dbReference type="PANTHER" id="PTHR43019">
    <property type="entry name" value="SERINE ENDOPROTEASE DEGS"/>
    <property type="match status" value="1"/>
</dbReference>
<dbReference type="InterPro" id="IPR009003">
    <property type="entry name" value="Peptidase_S1_PA"/>
</dbReference>
<name>A0ABV0B9B6_9SPHN</name>
<gene>
    <name evidence="3" type="ORF">TPR58_13365</name>
</gene>
<sequence>MLVFASAFSLTTAARADDISASARGVVRIVTIAVVNDEVVGFGHGSGFAVAPNRIVTNAHVVELAARYPDNVVIGVVPSEGNRSFQGRLIAIDPDRDLALIEFSGARLPPLAVFKGQVSDGESLVALGYPGNVDLATAQSARDFITPLSPVRSQGGFAGMRSLRGTAMLLHTASIARGNSGGPLLDRCGRVLGVNVAITNSEGGDANFAFAISGEELGAFLAEAKQPYSEVAVPCVSVEERMAQDRNADEQAQAQAAEAERQAAAKASADRETALTQARENNEALRENYMAGAAVLLVLGALCLGGAGMLLSRGQQRQALWVALGGVVLIIGAGALFFSRPSFDATKVAAVTSGGAAKGARVPGSTGTGRLVCTLDPQRSRVTTTTTERVELTMGPDGCINGKTQYAEAGTRWQRILVPNEEATVSVLDYDPASRTYTNTRYLLSSEQMDRARQLRASVPLKACSQDQAARGQLATSQQEIKAALPQLYNEKLVYRCGAATTGDAATATEAN</sequence>
<comment type="caution">
    <text evidence="3">The sequence shown here is derived from an EMBL/GenBank/DDBJ whole genome shotgun (WGS) entry which is preliminary data.</text>
</comment>
<dbReference type="EMBL" id="JBDIZK010000007">
    <property type="protein sequence ID" value="MEN3748159.1"/>
    <property type="molecule type" value="Genomic_DNA"/>
</dbReference>
<dbReference type="Pfam" id="PF13365">
    <property type="entry name" value="Trypsin_2"/>
    <property type="match status" value="1"/>
</dbReference>
<evidence type="ECO:0000313" key="4">
    <source>
        <dbReference type="Proteomes" id="UP001427805"/>
    </source>
</evidence>
<dbReference type="InterPro" id="IPR043504">
    <property type="entry name" value="Peptidase_S1_PA_chymotrypsin"/>
</dbReference>
<keyword evidence="2" id="KW-0472">Membrane</keyword>
<proteinExistence type="predicted"/>
<feature type="coiled-coil region" evidence="1">
    <location>
        <begin position="240"/>
        <end position="288"/>
    </location>
</feature>
<dbReference type="SUPFAM" id="SSF50494">
    <property type="entry name" value="Trypsin-like serine proteases"/>
    <property type="match status" value="1"/>
</dbReference>
<dbReference type="PANTHER" id="PTHR43019:SF23">
    <property type="entry name" value="PROTEASE DO-LIKE 5, CHLOROPLASTIC"/>
    <property type="match status" value="1"/>
</dbReference>
<reference evidence="3 4" key="1">
    <citation type="submission" date="2024-05" db="EMBL/GenBank/DDBJ databases">
        <title>Sphingomonas sp. HF-S3 16S ribosomal RNA gene Genome sequencing and assembly.</title>
        <authorList>
            <person name="Lee H."/>
        </authorList>
    </citation>
    <scope>NUCLEOTIDE SEQUENCE [LARGE SCALE GENOMIC DNA]</scope>
    <source>
        <strain evidence="3 4">HF-S3</strain>
    </source>
</reference>
<dbReference type="InterPro" id="IPR001940">
    <property type="entry name" value="Peptidase_S1C"/>
</dbReference>